<dbReference type="CDD" id="cd05121">
    <property type="entry name" value="ABC1_ADCK3-like"/>
    <property type="match status" value="1"/>
</dbReference>
<feature type="domain" description="ABC1 atypical kinase-like" evidence="3">
    <location>
        <begin position="74"/>
        <end position="316"/>
    </location>
</feature>
<accession>A0A1L5F337</accession>
<reference evidence="4 5" key="1">
    <citation type="submission" date="2016-12" db="EMBL/GenBank/DDBJ databases">
        <title>Complete genome sequence of Clostridium kluyveri JZZ isolated from the pit mud of a Chinese flavor liquor-making factory.</title>
        <authorList>
            <person name="Wang Y."/>
        </authorList>
    </citation>
    <scope>NUCLEOTIDE SEQUENCE [LARGE SCALE GENOMIC DNA]</scope>
    <source>
        <strain evidence="4 5">JZZ</strain>
    </source>
</reference>
<dbReference type="InterPro" id="IPR004147">
    <property type="entry name" value="ABC1_dom"/>
</dbReference>
<dbReference type="EMBL" id="CP018335">
    <property type="protein sequence ID" value="APM37413.1"/>
    <property type="molecule type" value="Genomic_DNA"/>
</dbReference>
<dbReference type="AlphaFoldDB" id="A0A1L5F337"/>
<protein>
    <submittedName>
        <fullName evidence="4">Protein kinase</fullName>
    </submittedName>
</protein>
<evidence type="ECO:0000256" key="2">
    <source>
        <dbReference type="SAM" id="Phobius"/>
    </source>
</evidence>
<gene>
    <name evidence="4" type="ORF">BS101_00850</name>
</gene>
<dbReference type="Pfam" id="PF03109">
    <property type="entry name" value="ABC1"/>
    <property type="match status" value="1"/>
</dbReference>
<keyword evidence="2" id="KW-1133">Transmembrane helix</keyword>
<dbReference type="PANTHER" id="PTHR10566:SF113">
    <property type="entry name" value="PROTEIN ACTIVITY OF BC1 COMPLEX KINASE 7, CHLOROPLASTIC"/>
    <property type="match status" value="1"/>
</dbReference>
<dbReference type="GO" id="GO:0016301">
    <property type="term" value="F:kinase activity"/>
    <property type="evidence" value="ECO:0007669"/>
    <property type="project" value="UniProtKB-KW"/>
</dbReference>
<dbReference type="OrthoDB" id="9795390at2"/>
<dbReference type="InterPro" id="IPR050154">
    <property type="entry name" value="UbiB_kinase"/>
</dbReference>
<evidence type="ECO:0000259" key="3">
    <source>
        <dbReference type="Pfam" id="PF03109"/>
    </source>
</evidence>
<dbReference type="SUPFAM" id="SSF56112">
    <property type="entry name" value="Protein kinase-like (PK-like)"/>
    <property type="match status" value="1"/>
</dbReference>
<keyword evidence="4" id="KW-0808">Transferase</keyword>
<comment type="similarity">
    <text evidence="1">Belongs to the protein kinase superfamily. ADCK protein kinase family.</text>
</comment>
<dbReference type="Proteomes" id="UP000184604">
    <property type="component" value="Chromosome"/>
</dbReference>
<dbReference type="InterPro" id="IPR011009">
    <property type="entry name" value="Kinase-like_dom_sf"/>
</dbReference>
<keyword evidence="2" id="KW-0472">Membrane</keyword>
<keyword evidence="2" id="KW-0812">Transmembrane</keyword>
<evidence type="ECO:0000313" key="5">
    <source>
        <dbReference type="Proteomes" id="UP000184604"/>
    </source>
</evidence>
<evidence type="ECO:0000313" key="4">
    <source>
        <dbReference type="EMBL" id="APM37413.1"/>
    </source>
</evidence>
<organism evidence="4 5">
    <name type="scientific">Clostridium kluyveri</name>
    <dbReference type="NCBI Taxonomy" id="1534"/>
    <lineage>
        <taxon>Bacteria</taxon>
        <taxon>Bacillati</taxon>
        <taxon>Bacillota</taxon>
        <taxon>Clostridia</taxon>
        <taxon>Eubacteriales</taxon>
        <taxon>Clostridiaceae</taxon>
        <taxon>Clostridium</taxon>
    </lineage>
</organism>
<feature type="transmembrane region" description="Helical" evidence="2">
    <location>
        <begin position="477"/>
        <end position="496"/>
    </location>
</feature>
<name>A0A1L5F337_CLOKL</name>
<dbReference type="RefSeq" id="WP_073537130.1">
    <property type="nucleotide sequence ID" value="NZ_CP018335.1"/>
</dbReference>
<feature type="transmembrane region" description="Helical" evidence="2">
    <location>
        <begin position="502"/>
        <end position="528"/>
    </location>
</feature>
<sequence>MNKKSAKRFKEILKVLTKYGFKFLIDNKGSKDKKSPENLRKAFETLGPTFIKIGQILSSRPDILPLKYIEELSKLQDGVFPERYEHIDKVFFNEFNKNIKDCFLYFEKTPLASGSIAQVHNATLMDGRKVIVKIQRPEIKEKIETDINLLYKIIKFSRNKFKNVLIDPEEALDELLFSTERELNFKLEYENMVKFKELNKNINFCYVPYVVKSLSGTKVLTMEKIHGFKINDIAKLREKKYDLQDLGEKLALFFFKQVFTDGFFHGDPHAGNLMILDKKICFIDFGIVGIISPGLKSLLNEIIIAIVQKDIDKLVSSIISLGVKKELIDRNKLYEDIEMFLVNYLSTSLKNIKISVLMTEIFKCAKNNNIVLPKDLILLVKSLIIIEGLITEISPEINILDVAIPFLKQNNRFYYFEGINLEDILINSYSFTKNFSKLPMKTVELIDGILNGRAKIQLKFNKIDDSINQLNRMVNRLSISLIVCSMIISSSLILNLNIGPKIYNIPLIGIVDFILFIFIGITLIISILKSGKL</sequence>
<evidence type="ECO:0000256" key="1">
    <source>
        <dbReference type="ARBA" id="ARBA00009670"/>
    </source>
</evidence>
<proteinExistence type="inferred from homology"/>
<dbReference type="PANTHER" id="PTHR10566">
    <property type="entry name" value="CHAPERONE-ACTIVITY OF BC1 COMPLEX CABC1 -RELATED"/>
    <property type="match status" value="1"/>
</dbReference>
<keyword evidence="4" id="KW-0418">Kinase</keyword>